<sequence length="171" mass="18795">MRGLRYYTIGDYGRRALWAVVQPFFRYSPRWIWGWRNLLLRSFGAQVAAGVRIYPTARLHQPWNLQIGARTTIAWQTTLYALGPIVIGQDCVISQGSHLCAGSHDFRDPEFPLLKLPIQIGDGVWIASEAFIGPGVTLGDRAVVGARSVVVRSVAPGTVVAGNPARPVGDR</sequence>
<dbReference type="PROSITE" id="PS00101">
    <property type="entry name" value="HEXAPEP_TRANSFERASES"/>
    <property type="match status" value="1"/>
</dbReference>
<proteinExistence type="inferred from homology"/>
<keyword evidence="2" id="KW-0808">Transferase</keyword>
<dbReference type="InterPro" id="IPR051159">
    <property type="entry name" value="Hexapeptide_acetyltransf"/>
</dbReference>
<dbReference type="RefSeq" id="WP_208678377.1">
    <property type="nucleotide sequence ID" value="NZ_CP034671.2"/>
</dbReference>
<dbReference type="Pfam" id="PF00132">
    <property type="entry name" value="Hexapep"/>
    <property type="match status" value="1"/>
</dbReference>
<comment type="similarity">
    <text evidence="1">Belongs to the transferase hexapeptide repeat family.</text>
</comment>
<dbReference type="CDD" id="cd05825">
    <property type="entry name" value="LbH_wcaF_like"/>
    <property type="match status" value="1"/>
</dbReference>
<dbReference type="InterPro" id="IPR011004">
    <property type="entry name" value="Trimer_LpxA-like_sf"/>
</dbReference>
<dbReference type="SUPFAM" id="SSF51161">
    <property type="entry name" value="Trimeric LpxA-like enzymes"/>
    <property type="match status" value="1"/>
</dbReference>
<dbReference type="InterPro" id="IPR001451">
    <property type="entry name" value="Hexapep"/>
</dbReference>
<evidence type="ECO:0000256" key="3">
    <source>
        <dbReference type="ARBA" id="ARBA00022737"/>
    </source>
</evidence>
<dbReference type="EMBL" id="CP034671">
    <property type="protein sequence ID" value="QFZ92682.2"/>
    <property type="molecule type" value="Genomic_DNA"/>
</dbReference>
<dbReference type="InterPro" id="IPR018357">
    <property type="entry name" value="Hexapep_transf_CS"/>
</dbReference>
<dbReference type="GO" id="GO:0008374">
    <property type="term" value="F:O-acyltransferase activity"/>
    <property type="evidence" value="ECO:0007669"/>
    <property type="project" value="TreeGrafter"/>
</dbReference>
<keyword evidence="3" id="KW-0677">Repeat</keyword>
<reference evidence="4" key="1">
    <citation type="submission" date="2024-01" db="EMBL/GenBank/DDBJ databases">
        <title>Synechococcus elongatus PCC 11802, a close yet different native of Synechococcus elongatus PCC 11801.</title>
        <authorList>
            <person name="Jaiswal D."/>
            <person name="Sengupta A."/>
            <person name="Sengupta S."/>
            <person name="Pakrasi H.B."/>
            <person name="Wangikar P."/>
        </authorList>
    </citation>
    <scope>NUCLEOTIDE SEQUENCE</scope>
    <source>
        <strain evidence="4">PCC 11802</strain>
    </source>
</reference>
<gene>
    <name evidence="4" type="ORF">EKO22_10365</name>
</gene>
<protein>
    <submittedName>
        <fullName evidence="4">DapH/DapD/GlmU-related protein</fullName>
    </submittedName>
</protein>
<dbReference type="GO" id="GO:0043886">
    <property type="term" value="F:structural constituent of carboxysome shell"/>
    <property type="evidence" value="ECO:0007669"/>
    <property type="project" value="UniProtKB-ARBA"/>
</dbReference>
<dbReference type="AlphaFoldDB" id="A0AAT9K312"/>
<organism evidence="4">
    <name type="scientific">Synechococcus elongatus PCC 11802</name>
    <dbReference type="NCBI Taxonomy" id="2283154"/>
    <lineage>
        <taxon>Bacteria</taxon>
        <taxon>Bacillati</taxon>
        <taxon>Cyanobacteriota</taxon>
        <taxon>Cyanophyceae</taxon>
        <taxon>Synechococcales</taxon>
        <taxon>Synechococcaceae</taxon>
        <taxon>Synechococcus</taxon>
    </lineage>
</organism>
<accession>A0AAT9K312</accession>
<dbReference type="Gene3D" id="2.160.10.10">
    <property type="entry name" value="Hexapeptide repeat proteins"/>
    <property type="match status" value="1"/>
</dbReference>
<dbReference type="GO" id="GO:0005829">
    <property type="term" value="C:cytosol"/>
    <property type="evidence" value="ECO:0007669"/>
    <property type="project" value="TreeGrafter"/>
</dbReference>
<dbReference type="PANTHER" id="PTHR23416:SF23">
    <property type="entry name" value="ACETYLTRANSFERASE C18B11.09C-RELATED"/>
    <property type="match status" value="1"/>
</dbReference>
<evidence type="ECO:0000256" key="2">
    <source>
        <dbReference type="ARBA" id="ARBA00022679"/>
    </source>
</evidence>
<evidence type="ECO:0000313" key="4">
    <source>
        <dbReference type="EMBL" id="QFZ92682.2"/>
    </source>
</evidence>
<dbReference type="GO" id="GO:0031470">
    <property type="term" value="C:carboxysome"/>
    <property type="evidence" value="ECO:0007669"/>
    <property type="project" value="UniProtKB-ARBA"/>
</dbReference>
<dbReference type="PANTHER" id="PTHR23416">
    <property type="entry name" value="SIALIC ACID SYNTHASE-RELATED"/>
    <property type="match status" value="1"/>
</dbReference>
<evidence type="ECO:0000256" key="1">
    <source>
        <dbReference type="ARBA" id="ARBA00007274"/>
    </source>
</evidence>
<name>A0AAT9K312_SYNEL</name>